<accession>A0A087XLS6</accession>
<feature type="domain" description="Out at first C-terminal" evidence="4">
    <location>
        <begin position="203"/>
        <end position="271"/>
    </location>
</feature>
<dbReference type="Ensembl" id="ENSPFOT00000006741.1">
    <property type="protein sequence ID" value="ENSPFOP00000006729.1"/>
    <property type="gene ID" value="ENSPFOG00000006797.1"/>
</dbReference>
<dbReference type="GeneID" id="103136250"/>
<dbReference type="Proteomes" id="UP000028760">
    <property type="component" value="Unassembled WGS sequence"/>
</dbReference>
<evidence type="ECO:0000256" key="1">
    <source>
        <dbReference type="ARBA" id="ARBA00005786"/>
    </source>
</evidence>
<reference evidence="6" key="1">
    <citation type="submission" date="2013-10" db="EMBL/GenBank/DDBJ databases">
        <authorList>
            <person name="Schartl M."/>
            <person name="Warren W."/>
        </authorList>
    </citation>
    <scope>NUCLEOTIDE SEQUENCE [LARGE SCALE GENOMIC DNA]</scope>
    <source>
        <strain evidence="6">female</strain>
    </source>
</reference>
<protein>
    <recommendedName>
        <fullName evidence="2">Out at first protein homolog</fullName>
    </recommendedName>
</protein>
<dbReference type="OMA" id="CHYGLSL"/>
<dbReference type="InterPro" id="IPR026315">
    <property type="entry name" value="Oaf"/>
</dbReference>
<dbReference type="PANTHER" id="PTHR13423:SF2">
    <property type="entry name" value="OUT AT FIRST PROTEIN HOMOLOG"/>
    <property type="match status" value="1"/>
</dbReference>
<comment type="similarity">
    <text evidence="1">Belongs to the OAF family.</text>
</comment>
<evidence type="ECO:0000256" key="2">
    <source>
        <dbReference type="ARBA" id="ARBA00021639"/>
    </source>
</evidence>
<evidence type="ECO:0000313" key="5">
    <source>
        <dbReference type="Ensembl" id="ENSPFOP00000006729.1"/>
    </source>
</evidence>
<dbReference type="EMBL" id="AYCK01003459">
    <property type="status" value="NOT_ANNOTATED_CDS"/>
    <property type="molecule type" value="Genomic_DNA"/>
</dbReference>
<dbReference type="InterPro" id="IPR053897">
    <property type="entry name" value="Oaf_C"/>
</dbReference>
<dbReference type="OrthoDB" id="5947176at2759"/>
<reference evidence="5" key="3">
    <citation type="submission" date="2025-09" db="UniProtKB">
        <authorList>
            <consortium name="Ensembl"/>
        </authorList>
    </citation>
    <scope>IDENTIFICATION</scope>
</reference>
<reference evidence="5" key="2">
    <citation type="submission" date="2025-08" db="UniProtKB">
        <authorList>
            <consortium name="Ensembl"/>
        </authorList>
    </citation>
    <scope>IDENTIFICATION</scope>
</reference>
<dbReference type="eggNOG" id="ENOG502QWDA">
    <property type="taxonomic scope" value="Eukaryota"/>
</dbReference>
<dbReference type="CTD" id="571744"/>
<dbReference type="STRING" id="48698.ENSPFOP00000006729"/>
<evidence type="ECO:0000259" key="4">
    <source>
        <dbReference type="Pfam" id="PF22873"/>
    </source>
</evidence>
<organism evidence="5 6">
    <name type="scientific">Poecilia formosa</name>
    <name type="common">Amazon molly</name>
    <name type="synonym">Limia formosa</name>
    <dbReference type="NCBI Taxonomy" id="48698"/>
    <lineage>
        <taxon>Eukaryota</taxon>
        <taxon>Metazoa</taxon>
        <taxon>Chordata</taxon>
        <taxon>Craniata</taxon>
        <taxon>Vertebrata</taxon>
        <taxon>Euteleostomi</taxon>
        <taxon>Actinopterygii</taxon>
        <taxon>Neopterygii</taxon>
        <taxon>Teleostei</taxon>
        <taxon>Neoteleostei</taxon>
        <taxon>Acanthomorphata</taxon>
        <taxon>Ovalentaria</taxon>
        <taxon>Atherinomorphae</taxon>
        <taxon>Cyprinodontiformes</taxon>
        <taxon>Poeciliidae</taxon>
        <taxon>Poeciliinae</taxon>
        <taxon>Poecilia</taxon>
    </lineage>
</organism>
<dbReference type="Pfam" id="PF22873">
    <property type="entry name" value="OAF_C"/>
    <property type="match status" value="1"/>
</dbReference>
<name>A0A087XLS6_POEFO</name>
<dbReference type="Pfam" id="PF14941">
    <property type="entry name" value="OAF_N"/>
    <property type="match status" value="1"/>
</dbReference>
<proteinExistence type="inferred from homology"/>
<evidence type="ECO:0000259" key="3">
    <source>
        <dbReference type="Pfam" id="PF14941"/>
    </source>
</evidence>
<dbReference type="KEGG" id="pfor:103136250"/>
<evidence type="ECO:0000313" key="6">
    <source>
        <dbReference type="Proteomes" id="UP000028760"/>
    </source>
</evidence>
<keyword evidence="6" id="KW-1185">Reference proteome</keyword>
<dbReference type="AlphaFoldDB" id="A0A087XLS6"/>
<dbReference type="PANTHER" id="PTHR13423">
    <property type="entry name" value="OUT AT FIRST"/>
    <property type="match status" value="1"/>
</dbReference>
<feature type="domain" description="Out at first protein BRICHOS-like" evidence="3">
    <location>
        <begin position="30"/>
        <end position="179"/>
    </location>
</feature>
<dbReference type="RefSeq" id="XP_007549475.1">
    <property type="nucleotide sequence ID" value="XM_007549413.2"/>
</dbReference>
<sequence>MFAGCTSAPSVRTLARLCTLVLMVAVGLGSELRVRVRLSDGLVTEEILEADSERDSISLEFKQGDGTLITFVADFKQEVKIFRALILGELERGQNQYQALCFISRLGRNEIIPSESMARLRQKNPHVIRLAEERKGLEQLTMSAAVNLSRAWQLSSHIHNMCSEAHEAIYTREADVKYWLQKGVDGSIFEVLPQTTEAPSFQACHSTKDLWQPCLCTYGLRLEWYPCLLKYCRSRDGTAKGTTYKCGIRSCSKGYHFAYYVPQKQLCLWDEET</sequence>
<dbReference type="InterPro" id="IPR053894">
    <property type="entry name" value="OAF_N"/>
</dbReference>
<dbReference type="GeneTree" id="ENSGT00390000012008"/>